<name>A0ABS6LHL6_9GAMM</name>
<proteinExistence type="predicted"/>
<dbReference type="EMBL" id="JAFMOY010000128">
    <property type="protein sequence ID" value="MBU9846285.1"/>
    <property type="molecule type" value="Genomic_DNA"/>
</dbReference>
<comment type="caution">
    <text evidence="1">The sequence shown here is derived from an EMBL/GenBank/DDBJ whole genome shotgun (WGS) entry which is preliminary data.</text>
</comment>
<dbReference type="RefSeq" id="WP_217149873.1">
    <property type="nucleotide sequence ID" value="NZ_JAFMOY010000128.1"/>
</dbReference>
<accession>A0ABS6LHL6</accession>
<evidence type="ECO:0000313" key="2">
    <source>
        <dbReference type="Proteomes" id="UP000739284"/>
    </source>
</evidence>
<reference evidence="1 2" key="1">
    <citation type="submission" date="2021-03" db="EMBL/GenBank/DDBJ databases">
        <title>Five novel Rahnella species.</title>
        <authorList>
            <person name="Brady C."/>
            <person name="Asselin J."/>
            <person name="Beer S."/>
            <person name="Bruberg M.B."/>
            <person name="Crampton B."/>
            <person name="Venter S."/>
            <person name="Arnold D."/>
            <person name="Denman S."/>
        </authorList>
    </citation>
    <scope>NUCLEOTIDE SEQUENCE [LARGE SCALE GENOMIC DNA]</scope>
    <source>
        <strain evidence="1 2">FRB 231</strain>
    </source>
</reference>
<gene>
    <name evidence="1" type="ORF">J1784_14830</name>
</gene>
<dbReference type="Proteomes" id="UP000739284">
    <property type="component" value="Unassembled WGS sequence"/>
</dbReference>
<sequence length="81" mass="9448">MPNSDWKLVNTGSNESYELKHWLDKNEYSTCKDNFDTLSKVIGEKIKKGHSDKIIKWSELNSALKTQPHWFSDLAPMVHQK</sequence>
<protein>
    <submittedName>
        <fullName evidence="1">Uncharacterized protein</fullName>
    </submittedName>
</protein>
<evidence type="ECO:0000313" key="1">
    <source>
        <dbReference type="EMBL" id="MBU9846285.1"/>
    </source>
</evidence>
<keyword evidence="2" id="KW-1185">Reference proteome</keyword>
<organism evidence="1 2">
    <name type="scientific">Rahnella ecdela</name>
    <dbReference type="NCBI Taxonomy" id="2816250"/>
    <lineage>
        <taxon>Bacteria</taxon>
        <taxon>Pseudomonadati</taxon>
        <taxon>Pseudomonadota</taxon>
        <taxon>Gammaproteobacteria</taxon>
        <taxon>Enterobacterales</taxon>
        <taxon>Yersiniaceae</taxon>
        <taxon>Rahnella</taxon>
    </lineage>
</organism>